<sequence>MADIAAVRREARRKKILENSSNRLQLISGKNNDECLKGTGRPSVLDDIHEVSRCESPAAAFNGSAIMETFHPFNSFSNEIEETEIANDPNRIVSKMRRYFRSKCLRTLRLPHDTPKRGNNRSAGKIMGSIFWDIKGWTEYLGRGAIVTGSLYAE</sequence>
<reference evidence="1 2" key="1">
    <citation type="journal article" date="2019" name="Commun. Biol.">
        <title>The bagworm genome reveals a unique fibroin gene that provides high tensile strength.</title>
        <authorList>
            <person name="Kono N."/>
            <person name="Nakamura H."/>
            <person name="Ohtoshi R."/>
            <person name="Tomita M."/>
            <person name="Numata K."/>
            <person name="Arakawa K."/>
        </authorList>
    </citation>
    <scope>NUCLEOTIDE SEQUENCE [LARGE SCALE GENOMIC DNA]</scope>
</reference>
<dbReference type="OrthoDB" id="8117793at2759"/>
<protein>
    <submittedName>
        <fullName evidence="1">Uncharacterized protein</fullName>
    </submittedName>
</protein>
<dbReference type="Proteomes" id="UP000299102">
    <property type="component" value="Unassembled WGS sequence"/>
</dbReference>
<evidence type="ECO:0000313" key="1">
    <source>
        <dbReference type="EMBL" id="GBP96225.1"/>
    </source>
</evidence>
<comment type="caution">
    <text evidence="1">The sequence shown here is derived from an EMBL/GenBank/DDBJ whole genome shotgun (WGS) entry which is preliminary data.</text>
</comment>
<accession>A0A4C2AB52</accession>
<organism evidence="1 2">
    <name type="scientific">Eumeta variegata</name>
    <name type="common">Bagworm moth</name>
    <name type="synonym">Eumeta japonica</name>
    <dbReference type="NCBI Taxonomy" id="151549"/>
    <lineage>
        <taxon>Eukaryota</taxon>
        <taxon>Metazoa</taxon>
        <taxon>Ecdysozoa</taxon>
        <taxon>Arthropoda</taxon>
        <taxon>Hexapoda</taxon>
        <taxon>Insecta</taxon>
        <taxon>Pterygota</taxon>
        <taxon>Neoptera</taxon>
        <taxon>Endopterygota</taxon>
        <taxon>Lepidoptera</taxon>
        <taxon>Glossata</taxon>
        <taxon>Ditrysia</taxon>
        <taxon>Tineoidea</taxon>
        <taxon>Psychidae</taxon>
        <taxon>Oiketicinae</taxon>
        <taxon>Eumeta</taxon>
    </lineage>
</organism>
<dbReference type="InterPro" id="IPR001888">
    <property type="entry name" value="Transposase_1"/>
</dbReference>
<name>A0A4C2AB52_EUMVA</name>
<dbReference type="Pfam" id="PF01359">
    <property type="entry name" value="Transposase_1"/>
    <property type="match status" value="1"/>
</dbReference>
<evidence type="ECO:0000313" key="2">
    <source>
        <dbReference type="Proteomes" id="UP000299102"/>
    </source>
</evidence>
<gene>
    <name evidence="1" type="ORF">EVAR_99391_1</name>
</gene>
<dbReference type="AlphaFoldDB" id="A0A4C2AB52"/>
<proteinExistence type="predicted"/>
<keyword evidence="2" id="KW-1185">Reference proteome</keyword>
<dbReference type="EMBL" id="BGZK01002755">
    <property type="protein sequence ID" value="GBP96225.1"/>
    <property type="molecule type" value="Genomic_DNA"/>
</dbReference>